<sequence>MLVLQSHRSENLPEWIQRCMESVREWAELVGAEYYCAGDREVLSLLPVEFVRKLERRWPMLVDLGRLLLVKRALEAGEKRVVWLDADVLVFDPKAMRLPVGIKNGYAFGREDWIEKSCKVRRGVHNALCVFEQGNPFLDYYIHACERIVEQHEGQHLAPQLLGPKFLKMQYNLLHFELCESVAMLSPVVVQDMLEGEGRLWEKQKVQAEFGAVNLCGSLVDDASGLAAVRCLLGQ</sequence>
<comment type="caution">
    <text evidence="1">The sequence shown here is derived from an EMBL/GenBank/DDBJ whole genome shotgun (WGS) entry which is preliminary data.</text>
</comment>
<evidence type="ECO:0000313" key="2">
    <source>
        <dbReference type="Proteomes" id="UP001597297"/>
    </source>
</evidence>
<accession>A0ABW5DZ86</accession>
<name>A0ABW5DZ86_9BACT</name>
<evidence type="ECO:0008006" key="3">
    <source>
        <dbReference type="Google" id="ProtNLM"/>
    </source>
</evidence>
<evidence type="ECO:0000313" key="1">
    <source>
        <dbReference type="EMBL" id="MFD2275642.1"/>
    </source>
</evidence>
<gene>
    <name evidence="1" type="ORF">ACFSQZ_04095</name>
</gene>
<protein>
    <recommendedName>
        <fullName evidence="3">Nucleotide-diphospho-sugar transferase domain-containing protein</fullName>
    </recommendedName>
</protein>
<dbReference type="Proteomes" id="UP001597297">
    <property type="component" value="Unassembled WGS sequence"/>
</dbReference>
<dbReference type="RefSeq" id="WP_377094783.1">
    <property type="nucleotide sequence ID" value="NZ_JBHSJM010000001.1"/>
</dbReference>
<dbReference type="EMBL" id="JBHUJC010000011">
    <property type="protein sequence ID" value="MFD2275642.1"/>
    <property type="molecule type" value="Genomic_DNA"/>
</dbReference>
<reference evidence="2" key="1">
    <citation type="journal article" date="2019" name="Int. J. Syst. Evol. Microbiol.">
        <title>The Global Catalogue of Microorganisms (GCM) 10K type strain sequencing project: providing services to taxonomists for standard genome sequencing and annotation.</title>
        <authorList>
            <consortium name="The Broad Institute Genomics Platform"/>
            <consortium name="The Broad Institute Genome Sequencing Center for Infectious Disease"/>
            <person name="Wu L."/>
            <person name="Ma J."/>
        </authorList>
    </citation>
    <scope>NUCLEOTIDE SEQUENCE [LARGE SCALE GENOMIC DNA]</scope>
    <source>
        <strain evidence="2">JCM 16545</strain>
    </source>
</reference>
<proteinExistence type="predicted"/>
<organism evidence="1 2">
    <name type="scientific">Rubritalea spongiae</name>
    <dbReference type="NCBI Taxonomy" id="430797"/>
    <lineage>
        <taxon>Bacteria</taxon>
        <taxon>Pseudomonadati</taxon>
        <taxon>Verrucomicrobiota</taxon>
        <taxon>Verrucomicrobiia</taxon>
        <taxon>Verrucomicrobiales</taxon>
        <taxon>Rubritaleaceae</taxon>
        <taxon>Rubritalea</taxon>
    </lineage>
</organism>
<keyword evidence="2" id="KW-1185">Reference proteome</keyword>